<dbReference type="PROSITE" id="PS51198">
    <property type="entry name" value="UVRD_HELICASE_ATP_BIND"/>
    <property type="match status" value="1"/>
</dbReference>
<feature type="binding site" evidence="11">
    <location>
        <begin position="42"/>
        <end position="49"/>
    </location>
    <ligand>
        <name>ATP</name>
        <dbReference type="ChEBI" id="CHEBI:30616"/>
    </ligand>
</feature>
<protein>
    <recommendedName>
        <fullName evidence="9">DNA 3'-5' helicase</fullName>
        <ecNumber evidence="9">5.6.2.4</ecNumber>
    </recommendedName>
</protein>
<comment type="catalytic activity">
    <reaction evidence="8">
        <text>Couples ATP hydrolysis with the unwinding of duplex DNA by translocating in the 3'-5' direction.</text>
        <dbReference type="EC" id="5.6.2.4"/>
    </reaction>
</comment>
<dbReference type="GO" id="GO:0033202">
    <property type="term" value="C:DNA helicase complex"/>
    <property type="evidence" value="ECO:0007669"/>
    <property type="project" value="TreeGrafter"/>
</dbReference>
<dbReference type="InterPro" id="IPR014016">
    <property type="entry name" value="UvrD-like_ATP-bd"/>
</dbReference>
<dbReference type="PANTHER" id="PTHR11070:SF2">
    <property type="entry name" value="ATP-DEPENDENT DNA HELICASE SRS2"/>
    <property type="match status" value="1"/>
</dbReference>
<dbReference type="AlphaFoldDB" id="A0A2S6HT46"/>
<dbReference type="Pfam" id="PF00580">
    <property type="entry name" value="UvrD-helicase"/>
    <property type="match status" value="1"/>
</dbReference>
<keyword evidence="7" id="KW-0413">Isomerase</keyword>
<dbReference type="CDD" id="cd18807">
    <property type="entry name" value="SF1_C_UvrD"/>
    <property type="match status" value="1"/>
</dbReference>
<comment type="caution">
    <text evidence="14">The sequence shown here is derived from an EMBL/GenBank/DDBJ whole genome shotgun (WGS) entry which is preliminary data.</text>
</comment>
<dbReference type="SUPFAM" id="SSF52540">
    <property type="entry name" value="P-loop containing nucleoside triphosphate hydrolases"/>
    <property type="match status" value="1"/>
</dbReference>
<dbReference type="GO" id="GO:0016887">
    <property type="term" value="F:ATP hydrolysis activity"/>
    <property type="evidence" value="ECO:0007669"/>
    <property type="project" value="RHEA"/>
</dbReference>
<keyword evidence="5 11" id="KW-0067">ATP-binding</keyword>
<evidence type="ECO:0000256" key="4">
    <source>
        <dbReference type="ARBA" id="ARBA00022806"/>
    </source>
</evidence>
<keyword evidence="15" id="KW-1185">Reference proteome</keyword>
<dbReference type="InterPro" id="IPR013986">
    <property type="entry name" value="DExx_box_DNA_helicase_dom_sf"/>
</dbReference>
<dbReference type="GO" id="GO:0003677">
    <property type="term" value="F:DNA binding"/>
    <property type="evidence" value="ECO:0007669"/>
    <property type="project" value="UniProtKB-KW"/>
</dbReference>
<dbReference type="InterPro" id="IPR000212">
    <property type="entry name" value="DNA_helicase_UvrD/REP"/>
</dbReference>
<sequence>MAENRTPASLFHWEDNMKQQVTYEGAQKEAILHRDGPMLVLAGPGSGKTFTITHRVCHLIEEYHVDPSRILVITFTKAAATEMKERFDALMGDPAPFVSFGTFHAIFFRILKFAYRYDARNIIREDQKTRFVKEEMDRCSVEVEDEGDFIASILSEISSVKGDMISLDHYYSKNCSEEIFKQLYLGYEDRLRKANLIDFDDMLVMCHELFTQRKDILAAWQRKYQYILVDEFQDINRVQYEIVRMLAAPEDNLFIVGDDDQSIYRFRGAKPEIMLGFEKDYKNAKKVLLNINFRSTRDIVETAGKLIAHNEMRFQKKIVTDKGSGKPVVTRLWKDPQEETMEIVEEILNYGKAGYALSDIAVLYRTNLGPRLLIEKFMEYNVPFITRDSVPNLYDHWIAQNLVSYMKTAQGDRQRANVLQIINRPNRYISRDSLEGNPVNFESVKSFYQDRSFMVERVEQLEYDLRMLKNMAPVAAVNYIRKAIGYDDYLREYAQYRRMKPEELLEVADQLSESAAGFQSFDQWLVHMKEYGEELNNRAKSGQTKAEGVALMTMHSSKGLEYKIVYILDANEGVTPHQKAVLPADLEEERRMFYVAMTRAKERLHVNYVQERYGKKQDVSRFVREYLEKN</sequence>
<evidence type="ECO:0000256" key="6">
    <source>
        <dbReference type="ARBA" id="ARBA00023125"/>
    </source>
</evidence>
<organism evidence="14 15">
    <name type="scientific">Lacrimispora xylanisolvens</name>
    <dbReference type="NCBI Taxonomy" id="384636"/>
    <lineage>
        <taxon>Bacteria</taxon>
        <taxon>Bacillati</taxon>
        <taxon>Bacillota</taxon>
        <taxon>Clostridia</taxon>
        <taxon>Lachnospirales</taxon>
        <taxon>Lachnospiraceae</taxon>
        <taxon>Lacrimispora</taxon>
    </lineage>
</organism>
<dbReference type="PANTHER" id="PTHR11070">
    <property type="entry name" value="UVRD / RECB / PCRA DNA HELICASE FAMILY MEMBER"/>
    <property type="match status" value="1"/>
</dbReference>
<keyword evidence="2 11" id="KW-0547">Nucleotide-binding</keyword>
<reference evidence="14 15" key="1">
    <citation type="submission" date="2018-02" db="EMBL/GenBank/DDBJ databases">
        <title>Genomic Encyclopedia of Archaeal and Bacterial Type Strains, Phase II (KMG-II): from individual species to whole genera.</title>
        <authorList>
            <person name="Goeker M."/>
        </authorList>
    </citation>
    <scope>NUCLEOTIDE SEQUENCE [LARGE SCALE GENOMIC DNA]</scope>
    <source>
        <strain evidence="14 15">DSM 3808</strain>
    </source>
</reference>
<dbReference type="Gene3D" id="1.10.10.160">
    <property type="match status" value="1"/>
</dbReference>
<evidence type="ECO:0000313" key="15">
    <source>
        <dbReference type="Proteomes" id="UP000237749"/>
    </source>
</evidence>
<dbReference type="PROSITE" id="PS51217">
    <property type="entry name" value="UVRD_HELICASE_CTER"/>
    <property type="match status" value="1"/>
</dbReference>
<evidence type="ECO:0000313" key="14">
    <source>
        <dbReference type="EMBL" id="PPK80892.1"/>
    </source>
</evidence>
<dbReference type="Gene3D" id="3.40.50.300">
    <property type="entry name" value="P-loop containing nucleotide triphosphate hydrolases"/>
    <property type="match status" value="2"/>
</dbReference>
<dbReference type="Pfam" id="PF13361">
    <property type="entry name" value="UvrD_C"/>
    <property type="match status" value="1"/>
</dbReference>
<evidence type="ECO:0000256" key="8">
    <source>
        <dbReference type="ARBA" id="ARBA00034617"/>
    </source>
</evidence>
<comment type="catalytic activity">
    <reaction evidence="10">
        <text>ATP + H2O = ADP + phosphate + H(+)</text>
        <dbReference type="Rhea" id="RHEA:13065"/>
        <dbReference type="ChEBI" id="CHEBI:15377"/>
        <dbReference type="ChEBI" id="CHEBI:15378"/>
        <dbReference type="ChEBI" id="CHEBI:30616"/>
        <dbReference type="ChEBI" id="CHEBI:43474"/>
        <dbReference type="ChEBI" id="CHEBI:456216"/>
        <dbReference type="EC" id="5.6.2.4"/>
    </reaction>
</comment>
<dbReference type="GO" id="GO:0043138">
    <property type="term" value="F:3'-5' DNA helicase activity"/>
    <property type="evidence" value="ECO:0007669"/>
    <property type="project" value="UniProtKB-EC"/>
</dbReference>
<dbReference type="Gene3D" id="1.10.486.10">
    <property type="entry name" value="PCRA, domain 4"/>
    <property type="match status" value="1"/>
</dbReference>
<dbReference type="GO" id="GO:0000725">
    <property type="term" value="P:recombinational repair"/>
    <property type="evidence" value="ECO:0007669"/>
    <property type="project" value="TreeGrafter"/>
</dbReference>
<feature type="domain" description="UvrD-like helicase C-terminal" evidence="13">
    <location>
        <begin position="297"/>
        <end position="559"/>
    </location>
</feature>
<name>A0A2S6HT46_9FIRM</name>
<proteinExistence type="inferred from homology"/>
<evidence type="ECO:0000256" key="11">
    <source>
        <dbReference type="PROSITE-ProRule" id="PRU00560"/>
    </source>
</evidence>
<dbReference type="InterPro" id="IPR027417">
    <property type="entry name" value="P-loop_NTPase"/>
</dbReference>
<evidence type="ECO:0000259" key="12">
    <source>
        <dbReference type="PROSITE" id="PS51198"/>
    </source>
</evidence>
<gene>
    <name evidence="14" type="ORF">BXY41_105108</name>
</gene>
<keyword evidence="4 11" id="KW-0347">Helicase</keyword>
<evidence type="ECO:0000256" key="7">
    <source>
        <dbReference type="ARBA" id="ARBA00023235"/>
    </source>
</evidence>
<evidence type="ECO:0000256" key="5">
    <source>
        <dbReference type="ARBA" id="ARBA00022840"/>
    </source>
</evidence>
<evidence type="ECO:0000256" key="10">
    <source>
        <dbReference type="ARBA" id="ARBA00048988"/>
    </source>
</evidence>
<feature type="domain" description="UvrD-like helicase ATP-binding" evidence="12">
    <location>
        <begin position="21"/>
        <end position="296"/>
    </location>
</feature>
<evidence type="ECO:0000256" key="1">
    <source>
        <dbReference type="ARBA" id="ARBA00009922"/>
    </source>
</evidence>
<dbReference type="CDD" id="cd17932">
    <property type="entry name" value="DEXQc_UvrD"/>
    <property type="match status" value="1"/>
</dbReference>
<evidence type="ECO:0000256" key="3">
    <source>
        <dbReference type="ARBA" id="ARBA00022801"/>
    </source>
</evidence>
<evidence type="ECO:0000256" key="2">
    <source>
        <dbReference type="ARBA" id="ARBA00022741"/>
    </source>
</evidence>
<dbReference type="GO" id="GO:0005524">
    <property type="term" value="F:ATP binding"/>
    <property type="evidence" value="ECO:0007669"/>
    <property type="project" value="UniProtKB-UniRule"/>
</dbReference>
<evidence type="ECO:0000259" key="13">
    <source>
        <dbReference type="PROSITE" id="PS51217"/>
    </source>
</evidence>
<accession>A0A2S6HT46</accession>
<dbReference type="EC" id="5.6.2.4" evidence="9"/>
<keyword evidence="3 11" id="KW-0378">Hydrolase</keyword>
<keyword evidence="6" id="KW-0238">DNA-binding</keyword>
<dbReference type="InterPro" id="IPR014017">
    <property type="entry name" value="DNA_helicase_UvrD-like_C"/>
</dbReference>
<dbReference type="EMBL" id="PTJA01000005">
    <property type="protein sequence ID" value="PPK80892.1"/>
    <property type="molecule type" value="Genomic_DNA"/>
</dbReference>
<comment type="similarity">
    <text evidence="1">Belongs to the helicase family. UvrD subfamily.</text>
</comment>
<dbReference type="Proteomes" id="UP000237749">
    <property type="component" value="Unassembled WGS sequence"/>
</dbReference>
<dbReference type="GO" id="GO:0005829">
    <property type="term" value="C:cytosol"/>
    <property type="evidence" value="ECO:0007669"/>
    <property type="project" value="TreeGrafter"/>
</dbReference>
<evidence type="ECO:0000256" key="9">
    <source>
        <dbReference type="ARBA" id="ARBA00034808"/>
    </source>
</evidence>